<feature type="region of interest" description="LID" evidence="8">
    <location>
        <begin position="122"/>
        <end position="159"/>
    </location>
</feature>
<dbReference type="NCBIfam" id="NF001381">
    <property type="entry name" value="PRK00279.1-3"/>
    <property type="match status" value="1"/>
</dbReference>
<feature type="binding site" evidence="8">
    <location>
        <position position="31"/>
    </location>
    <ligand>
        <name>AMP</name>
        <dbReference type="ChEBI" id="CHEBI:456215"/>
    </ligand>
</feature>
<comment type="subcellular location">
    <subcellularLocation>
        <location evidence="8 10">Cytoplasm</location>
    </subcellularLocation>
</comment>
<dbReference type="RefSeq" id="WP_178347588.1">
    <property type="nucleotide sequence ID" value="NZ_JACRTE010000002.1"/>
</dbReference>
<feature type="binding site" evidence="8">
    <location>
        <begin position="57"/>
        <end position="59"/>
    </location>
    <ligand>
        <name>AMP</name>
        <dbReference type="ChEBI" id="CHEBI:456215"/>
    </ligand>
</feature>
<feature type="binding site" evidence="8">
    <location>
        <position position="123"/>
    </location>
    <ligand>
        <name>ATP</name>
        <dbReference type="ChEBI" id="CHEBI:30616"/>
    </ligand>
</feature>
<comment type="pathway">
    <text evidence="8">Purine metabolism; AMP biosynthesis via salvage pathway; AMP from ADP: step 1/1.</text>
</comment>
<proteinExistence type="inferred from homology"/>
<dbReference type="NCBIfam" id="NF001380">
    <property type="entry name" value="PRK00279.1-2"/>
    <property type="match status" value="1"/>
</dbReference>
<feature type="binding site" evidence="8">
    <location>
        <position position="126"/>
    </location>
    <ligand>
        <name>Zn(2+)</name>
        <dbReference type="ChEBI" id="CHEBI:29105"/>
        <note>structural</note>
    </ligand>
</feature>
<keyword evidence="8" id="KW-0963">Cytoplasm</keyword>
<keyword evidence="7 8" id="KW-0067">ATP-binding</keyword>
<comment type="similarity">
    <text evidence="8 9">Belongs to the adenylate kinase family.</text>
</comment>
<evidence type="ECO:0000256" key="6">
    <source>
        <dbReference type="ARBA" id="ARBA00022833"/>
    </source>
</evidence>
<evidence type="ECO:0000313" key="14">
    <source>
        <dbReference type="Proteomes" id="UP000647416"/>
    </source>
</evidence>
<dbReference type="EMBL" id="JACRTE010000002">
    <property type="protein sequence ID" value="MBC8595821.1"/>
    <property type="molecule type" value="Genomic_DNA"/>
</dbReference>
<keyword evidence="3 8" id="KW-0545">Nucleotide biosynthesis</keyword>
<dbReference type="EC" id="2.7.4.3" evidence="8 10"/>
<evidence type="ECO:0000313" key="12">
    <source>
        <dbReference type="EMBL" id="MBC8595821.1"/>
    </source>
</evidence>
<dbReference type="InterPro" id="IPR006259">
    <property type="entry name" value="Adenyl_kin_sub"/>
</dbReference>
<comment type="domain">
    <text evidence="8">Consists of three domains, a large central CORE domain and two small peripheral domains, NMPbind and LID, which undergo movements during catalysis. The LID domain closes over the site of phosphoryl transfer upon ATP binding. Assembling and dissambling the active center during each catalytic cycle provides an effective means to prevent ATP hydrolysis. Some bacteria have evolved a zinc-coordinating structure that stabilizes the LID domain.</text>
</comment>
<evidence type="ECO:0000259" key="11">
    <source>
        <dbReference type="Pfam" id="PF05191"/>
    </source>
</evidence>
<name>A0A926F7T8_9FIRM</name>
<dbReference type="PRINTS" id="PR00094">
    <property type="entry name" value="ADENYLTKNASE"/>
</dbReference>
<comment type="caution">
    <text evidence="13">The sequence shown here is derived from an EMBL/GenBank/DDBJ whole genome shotgun (WGS) entry which is preliminary data.</text>
</comment>
<dbReference type="GO" id="GO:0005524">
    <property type="term" value="F:ATP binding"/>
    <property type="evidence" value="ECO:0007669"/>
    <property type="project" value="UniProtKB-UniRule"/>
</dbReference>
<accession>A0A926F7T8</accession>
<feature type="binding site" evidence="8">
    <location>
        <position position="92"/>
    </location>
    <ligand>
        <name>AMP</name>
        <dbReference type="ChEBI" id="CHEBI:456215"/>
    </ligand>
</feature>
<feature type="binding site" evidence="8">
    <location>
        <position position="36"/>
    </location>
    <ligand>
        <name>AMP</name>
        <dbReference type="ChEBI" id="CHEBI:456215"/>
    </ligand>
</feature>
<evidence type="ECO:0000256" key="10">
    <source>
        <dbReference type="RuleBase" id="RU003331"/>
    </source>
</evidence>
<evidence type="ECO:0000256" key="1">
    <source>
        <dbReference type="ARBA" id="ARBA00022679"/>
    </source>
</evidence>
<organism evidence="13 14">
    <name type="scientific">Qingrenia yutianensis</name>
    <dbReference type="NCBI Taxonomy" id="2763676"/>
    <lineage>
        <taxon>Bacteria</taxon>
        <taxon>Bacillati</taxon>
        <taxon>Bacillota</taxon>
        <taxon>Clostridia</taxon>
        <taxon>Eubacteriales</taxon>
        <taxon>Oscillospiraceae</taxon>
        <taxon>Qingrenia</taxon>
    </lineage>
</organism>
<evidence type="ECO:0000256" key="3">
    <source>
        <dbReference type="ARBA" id="ARBA00022727"/>
    </source>
</evidence>
<dbReference type="Pfam" id="PF05191">
    <property type="entry name" value="ADK_lid"/>
    <property type="match status" value="1"/>
</dbReference>
<dbReference type="GO" id="GO:0004017">
    <property type="term" value="F:AMP kinase activity"/>
    <property type="evidence" value="ECO:0007669"/>
    <property type="project" value="UniProtKB-UniRule"/>
</dbReference>
<keyword evidence="6 8" id="KW-0862">Zinc</keyword>
<evidence type="ECO:0000256" key="9">
    <source>
        <dbReference type="RuleBase" id="RU003330"/>
    </source>
</evidence>
<keyword evidence="2 8" id="KW-0479">Metal-binding</keyword>
<dbReference type="NCBIfam" id="TIGR01351">
    <property type="entry name" value="adk"/>
    <property type="match status" value="1"/>
</dbReference>
<evidence type="ECO:0000256" key="8">
    <source>
        <dbReference type="HAMAP-Rule" id="MF_00235"/>
    </source>
</evidence>
<keyword evidence="5 8" id="KW-0418">Kinase</keyword>
<dbReference type="Gene3D" id="3.40.50.300">
    <property type="entry name" value="P-loop containing nucleotide triphosphate hydrolases"/>
    <property type="match status" value="1"/>
</dbReference>
<dbReference type="HAMAP" id="MF_00235">
    <property type="entry name" value="Adenylate_kinase_Adk"/>
    <property type="match status" value="1"/>
</dbReference>
<evidence type="ECO:0000313" key="13">
    <source>
        <dbReference type="EMBL" id="MBC8595823.1"/>
    </source>
</evidence>
<protein>
    <recommendedName>
        <fullName evidence="8 10">Adenylate kinase</fullName>
        <shortName evidence="8">AK</shortName>
        <ecNumber evidence="8 10">2.7.4.3</ecNumber>
    </recommendedName>
    <alternativeName>
        <fullName evidence="8">ATP-AMP transphosphorylase</fullName>
    </alternativeName>
    <alternativeName>
        <fullName evidence="8">ATP:AMP phosphotransferase</fullName>
    </alternativeName>
    <alternativeName>
        <fullName evidence="8">Adenylate monophosphate kinase</fullName>
    </alternativeName>
</protein>
<dbReference type="PANTHER" id="PTHR23359">
    <property type="entry name" value="NUCLEOTIDE KINASE"/>
    <property type="match status" value="1"/>
</dbReference>
<feature type="binding site" evidence="8">
    <location>
        <position position="156"/>
    </location>
    <ligand>
        <name>AMP</name>
        <dbReference type="ChEBI" id="CHEBI:456215"/>
    </ligand>
</feature>
<dbReference type="InterPro" id="IPR027417">
    <property type="entry name" value="P-loop_NTPase"/>
</dbReference>
<sequence length="210" mass="22840">MKIIMLGAPGAGKGTQAEILNKKYGIPTISTGAIIREAIKSGSELGNKVKAIIESGNLVSDDIVIEIIKKRLAEKDCENGFILDGFPRTVAQADALYDMGISIDKVISIEVDDDDIIKRLSGRRECSGCRSTYHVDSKPSAKGDDCEKCGAPLTIRPDDEPETIKKRLDVYHEQTEALKDYYEGKKILHKVCGSNGIEATTKSIVAVLEN</sequence>
<feature type="binding site" evidence="8">
    <location>
        <begin position="10"/>
        <end position="15"/>
    </location>
    <ligand>
        <name>ATP</name>
        <dbReference type="ChEBI" id="CHEBI:30616"/>
    </ligand>
</feature>
<evidence type="ECO:0000256" key="5">
    <source>
        <dbReference type="ARBA" id="ARBA00022777"/>
    </source>
</evidence>
<dbReference type="GO" id="GO:0008270">
    <property type="term" value="F:zinc ion binding"/>
    <property type="evidence" value="ECO:0007669"/>
    <property type="project" value="UniProtKB-UniRule"/>
</dbReference>
<dbReference type="PROSITE" id="PS00113">
    <property type="entry name" value="ADENYLATE_KINASE"/>
    <property type="match status" value="1"/>
</dbReference>
<evidence type="ECO:0000256" key="4">
    <source>
        <dbReference type="ARBA" id="ARBA00022741"/>
    </source>
</evidence>
<feature type="binding site" evidence="8">
    <location>
        <begin position="132"/>
        <end position="133"/>
    </location>
    <ligand>
        <name>ATP</name>
        <dbReference type="ChEBI" id="CHEBI:30616"/>
    </ligand>
</feature>
<feature type="domain" description="Adenylate kinase active site lid" evidence="11">
    <location>
        <begin position="123"/>
        <end position="158"/>
    </location>
</feature>
<feature type="binding site" evidence="8">
    <location>
        <position position="195"/>
    </location>
    <ligand>
        <name>ATP</name>
        <dbReference type="ChEBI" id="CHEBI:30616"/>
    </ligand>
</feature>
<comment type="subunit">
    <text evidence="8 10">Monomer.</text>
</comment>
<dbReference type="CDD" id="cd01428">
    <property type="entry name" value="ADK"/>
    <property type="match status" value="1"/>
</dbReference>
<dbReference type="EMBL" id="JACRTE010000002">
    <property type="protein sequence ID" value="MBC8595823.1"/>
    <property type="molecule type" value="Genomic_DNA"/>
</dbReference>
<dbReference type="GO" id="GO:0005737">
    <property type="term" value="C:cytoplasm"/>
    <property type="evidence" value="ECO:0007669"/>
    <property type="project" value="UniProtKB-SubCell"/>
</dbReference>
<comment type="catalytic activity">
    <reaction evidence="8 10">
        <text>AMP + ATP = 2 ADP</text>
        <dbReference type="Rhea" id="RHEA:12973"/>
        <dbReference type="ChEBI" id="CHEBI:30616"/>
        <dbReference type="ChEBI" id="CHEBI:456215"/>
        <dbReference type="ChEBI" id="CHEBI:456216"/>
        <dbReference type="EC" id="2.7.4.3"/>
    </reaction>
</comment>
<keyword evidence="4 8" id="KW-0547">Nucleotide-binding</keyword>
<feature type="binding site" evidence="8">
    <location>
        <position position="167"/>
    </location>
    <ligand>
        <name>AMP</name>
        <dbReference type="ChEBI" id="CHEBI:456215"/>
    </ligand>
</feature>
<feature type="binding site" evidence="8">
    <location>
        <position position="149"/>
    </location>
    <ligand>
        <name>Zn(2+)</name>
        <dbReference type="ChEBI" id="CHEBI:29105"/>
        <note>structural</note>
    </ligand>
</feature>
<gene>
    <name evidence="8" type="primary">adk</name>
    <name evidence="12" type="ORF">H8706_02925</name>
    <name evidence="13" type="ORF">H8706_02935</name>
</gene>
<feature type="region of interest" description="NMP" evidence="8">
    <location>
        <begin position="30"/>
        <end position="59"/>
    </location>
</feature>
<dbReference type="Pfam" id="PF00406">
    <property type="entry name" value="ADK"/>
    <property type="match status" value="1"/>
</dbReference>
<evidence type="ECO:0000256" key="2">
    <source>
        <dbReference type="ARBA" id="ARBA00022723"/>
    </source>
</evidence>
<dbReference type="InterPro" id="IPR033690">
    <property type="entry name" value="Adenylat_kinase_CS"/>
</dbReference>
<dbReference type="InterPro" id="IPR000850">
    <property type="entry name" value="Adenylat/UMP-CMP_kin"/>
</dbReference>
<dbReference type="Proteomes" id="UP000647416">
    <property type="component" value="Unassembled WGS sequence"/>
</dbReference>
<dbReference type="FunFam" id="3.40.50.300:FF:000106">
    <property type="entry name" value="Adenylate kinase mitochondrial"/>
    <property type="match status" value="1"/>
</dbReference>
<dbReference type="SUPFAM" id="SSF52540">
    <property type="entry name" value="P-loop containing nucleoside triphosphate hydrolases"/>
    <property type="match status" value="1"/>
</dbReference>
<reference evidence="13" key="1">
    <citation type="submission" date="2020-08" db="EMBL/GenBank/DDBJ databases">
        <title>Genome public.</title>
        <authorList>
            <person name="Liu C."/>
            <person name="Sun Q."/>
        </authorList>
    </citation>
    <scope>NUCLEOTIDE SEQUENCE</scope>
    <source>
        <strain evidence="13">NSJ-50</strain>
    </source>
</reference>
<dbReference type="AlphaFoldDB" id="A0A926F7T8"/>
<comment type="function">
    <text evidence="8">Catalyzes the reversible transfer of the terminal phosphate group between ATP and AMP. Plays an important role in cellular energy homeostasis and in adenine nucleotide metabolism.</text>
</comment>
<keyword evidence="14" id="KW-1185">Reference proteome</keyword>
<feature type="binding site" evidence="8">
    <location>
        <begin position="85"/>
        <end position="88"/>
    </location>
    <ligand>
        <name>AMP</name>
        <dbReference type="ChEBI" id="CHEBI:456215"/>
    </ligand>
</feature>
<keyword evidence="1 8" id="KW-0808">Transferase</keyword>
<feature type="binding site" evidence="8">
    <location>
        <position position="129"/>
    </location>
    <ligand>
        <name>Zn(2+)</name>
        <dbReference type="ChEBI" id="CHEBI:29105"/>
        <note>structural</note>
    </ligand>
</feature>
<feature type="binding site" evidence="8">
    <location>
        <position position="146"/>
    </location>
    <ligand>
        <name>Zn(2+)</name>
        <dbReference type="ChEBI" id="CHEBI:29105"/>
        <note>structural</note>
    </ligand>
</feature>
<evidence type="ECO:0000256" key="7">
    <source>
        <dbReference type="ARBA" id="ARBA00022840"/>
    </source>
</evidence>
<dbReference type="InterPro" id="IPR007862">
    <property type="entry name" value="Adenylate_kinase_lid-dom"/>
</dbReference>
<dbReference type="GO" id="GO:0044209">
    <property type="term" value="P:AMP salvage"/>
    <property type="evidence" value="ECO:0007669"/>
    <property type="project" value="UniProtKB-UniRule"/>
</dbReference>